<dbReference type="EC" id="1.2.4.4" evidence="2"/>
<dbReference type="OrthoDB" id="3845at2759"/>
<dbReference type="PANTHER" id="PTHR43380">
    <property type="entry name" value="2-OXOISOVALERATE DEHYDROGENASE SUBUNIT ALPHA, MITOCHONDRIAL"/>
    <property type="match status" value="1"/>
</dbReference>
<evidence type="ECO:0000313" key="6">
    <source>
        <dbReference type="Proteomes" id="UP000620124"/>
    </source>
</evidence>
<dbReference type="GO" id="GO:0003863">
    <property type="term" value="F:branched-chain 2-oxo acid dehydrogenase activity"/>
    <property type="evidence" value="ECO:0007669"/>
    <property type="project" value="UniProtKB-EC"/>
</dbReference>
<feature type="region of interest" description="Disordered" evidence="3">
    <location>
        <begin position="1"/>
        <end position="20"/>
    </location>
</feature>
<dbReference type="SUPFAM" id="SSF52518">
    <property type="entry name" value="Thiamin diphosphate-binding fold (THDP-binding)"/>
    <property type="match status" value="1"/>
</dbReference>
<proteinExistence type="inferred from homology"/>
<keyword evidence="1 2" id="KW-0560">Oxidoreductase</keyword>
<keyword evidence="6" id="KW-1185">Reference proteome</keyword>
<dbReference type="Gene3D" id="3.40.50.970">
    <property type="match status" value="2"/>
</dbReference>
<dbReference type="InterPro" id="IPR029061">
    <property type="entry name" value="THDP-binding"/>
</dbReference>
<dbReference type="GO" id="GO:0009083">
    <property type="term" value="P:branched-chain amino acid catabolic process"/>
    <property type="evidence" value="ECO:0007669"/>
    <property type="project" value="TreeGrafter"/>
</dbReference>
<reference evidence="5" key="1">
    <citation type="submission" date="2020-05" db="EMBL/GenBank/DDBJ databases">
        <title>Mycena genomes resolve the evolution of fungal bioluminescence.</title>
        <authorList>
            <person name="Tsai I.J."/>
        </authorList>
    </citation>
    <scope>NUCLEOTIDE SEQUENCE</scope>
    <source>
        <strain evidence="5">CCC161011</strain>
    </source>
</reference>
<comment type="cofactor">
    <cofactor evidence="2">
        <name>thiamine diphosphate</name>
        <dbReference type="ChEBI" id="CHEBI:58937"/>
    </cofactor>
</comment>
<dbReference type="EMBL" id="JACAZI010000005">
    <property type="protein sequence ID" value="KAF7359858.1"/>
    <property type="molecule type" value="Genomic_DNA"/>
</dbReference>
<evidence type="ECO:0000313" key="5">
    <source>
        <dbReference type="EMBL" id="KAF7359858.1"/>
    </source>
</evidence>
<dbReference type="Proteomes" id="UP000620124">
    <property type="component" value="Unassembled WGS sequence"/>
</dbReference>
<keyword evidence="2" id="KW-0786">Thiamine pyrophosphate</keyword>
<sequence length="147" mass="16887">MFREPRRHLRQRQKMPVHFGSPKHHFHTISSPLATQIPQAAGMGYALRRSPDRRSRSIAACFFSEGAASEGDFHTGLLLASTIPSPSLFIARNNGHHNSSDDSFVYRQRSEVEDRKRVDNPIARFRLSMESHRRWDAVAEEELKVHL</sequence>
<feature type="domain" description="Dehydrogenase E1 component" evidence="4">
    <location>
        <begin position="13"/>
        <end position="95"/>
    </location>
</feature>
<comment type="caution">
    <text evidence="5">The sequence shown here is derived from an EMBL/GenBank/DDBJ whole genome shotgun (WGS) entry which is preliminary data.</text>
</comment>
<accession>A0A8H6YHH2</accession>
<comment type="function">
    <text evidence="2">The branched-chain alpha-keto dehydrogenase complex catalyzes the overall conversion of alpha-keto acids to acyl-CoA and CO(2). It contains multiple copies of three enzymatic components: branched-chain alpha-keto acid decarboxylase (E1), lipoamide acyltransferase (E2) and lipoamide dehydrogenase (E3).</text>
</comment>
<dbReference type="Pfam" id="PF00676">
    <property type="entry name" value="E1_dh"/>
    <property type="match status" value="1"/>
</dbReference>
<evidence type="ECO:0000256" key="2">
    <source>
        <dbReference type="RuleBase" id="RU365014"/>
    </source>
</evidence>
<comment type="similarity">
    <text evidence="2">Belongs to the BCKDHA family.</text>
</comment>
<protein>
    <recommendedName>
        <fullName evidence="2">2-oxoisovalerate dehydrogenase subunit alpha</fullName>
        <ecNumber evidence="2">1.2.4.4</ecNumber>
    </recommendedName>
    <alternativeName>
        <fullName evidence="2">Branched-chain alpha-keto acid dehydrogenase E1 component alpha chain</fullName>
    </alternativeName>
</protein>
<dbReference type="AlphaFoldDB" id="A0A8H6YHH2"/>
<dbReference type="InterPro" id="IPR050771">
    <property type="entry name" value="Alpha-ketoacid_DH_E1_comp"/>
</dbReference>
<dbReference type="PANTHER" id="PTHR43380:SF1">
    <property type="entry name" value="2-OXOISOVALERATE DEHYDROGENASE SUBUNIT ALPHA, MITOCHONDRIAL"/>
    <property type="match status" value="1"/>
</dbReference>
<gene>
    <name evidence="5" type="ORF">MVEN_00711200</name>
</gene>
<evidence type="ECO:0000256" key="3">
    <source>
        <dbReference type="SAM" id="MobiDB-lite"/>
    </source>
</evidence>
<comment type="catalytic activity">
    <reaction evidence="2">
        <text>N(6)-[(R)-lipoyl]-L-lysyl-[protein] + 3-methyl-2-oxobutanoate + H(+) = N(6)-[(R)-S(8)-2-methylpropanoyldihydrolipoyl]-L-lysyl-[protein] + CO2</text>
        <dbReference type="Rhea" id="RHEA:13457"/>
        <dbReference type="Rhea" id="RHEA-COMP:10474"/>
        <dbReference type="Rhea" id="RHEA-COMP:10497"/>
        <dbReference type="ChEBI" id="CHEBI:11851"/>
        <dbReference type="ChEBI" id="CHEBI:15378"/>
        <dbReference type="ChEBI" id="CHEBI:16526"/>
        <dbReference type="ChEBI" id="CHEBI:83099"/>
        <dbReference type="ChEBI" id="CHEBI:83142"/>
        <dbReference type="EC" id="1.2.4.4"/>
    </reaction>
</comment>
<evidence type="ECO:0000256" key="1">
    <source>
        <dbReference type="ARBA" id="ARBA00023002"/>
    </source>
</evidence>
<evidence type="ECO:0000259" key="4">
    <source>
        <dbReference type="Pfam" id="PF00676"/>
    </source>
</evidence>
<dbReference type="InterPro" id="IPR001017">
    <property type="entry name" value="DH_E1"/>
</dbReference>
<name>A0A8H6YHH2_9AGAR</name>
<organism evidence="5 6">
    <name type="scientific">Mycena venus</name>
    <dbReference type="NCBI Taxonomy" id="2733690"/>
    <lineage>
        <taxon>Eukaryota</taxon>
        <taxon>Fungi</taxon>
        <taxon>Dikarya</taxon>
        <taxon>Basidiomycota</taxon>
        <taxon>Agaricomycotina</taxon>
        <taxon>Agaricomycetes</taxon>
        <taxon>Agaricomycetidae</taxon>
        <taxon>Agaricales</taxon>
        <taxon>Marasmiineae</taxon>
        <taxon>Mycenaceae</taxon>
        <taxon>Mycena</taxon>
    </lineage>
</organism>